<evidence type="ECO:0000259" key="2">
    <source>
        <dbReference type="Pfam" id="PF18990"/>
    </source>
</evidence>
<protein>
    <recommendedName>
        <fullName evidence="2">DUF5723 domain-containing protein</fullName>
    </recommendedName>
</protein>
<evidence type="ECO:0000256" key="1">
    <source>
        <dbReference type="SAM" id="SignalP"/>
    </source>
</evidence>
<feature type="chain" id="PRO_5032837675" description="DUF5723 domain-containing protein" evidence="1">
    <location>
        <begin position="28"/>
        <end position="122"/>
    </location>
</feature>
<evidence type="ECO:0000313" key="4">
    <source>
        <dbReference type="Proteomes" id="UP000186685"/>
    </source>
</evidence>
<dbReference type="Pfam" id="PF18990">
    <property type="entry name" value="DUF5723"/>
    <property type="match status" value="1"/>
</dbReference>
<feature type="signal peptide" evidence="1">
    <location>
        <begin position="1"/>
        <end position="27"/>
    </location>
</feature>
<proteinExistence type="predicted"/>
<dbReference type="Proteomes" id="UP000186685">
    <property type="component" value="Unassembled WGS sequence"/>
</dbReference>
<dbReference type="EMBL" id="MNQR01000009">
    <property type="protein sequence ID" value="OKZ12168.1"/>
    <property type="molecule type" value="Genomic_DNA"/>
</dbReference>
<organism evidence="3 4">
    <name type="scientific">Phocaeicola plebeius</name>
    <dbReference type="NCBI Taxonomy" id="310297"/>
    <lineage>
        <taxon>Bacteria</taxon>
        <taxon>Pseudomonadati</taxon>
        <taxon>Bacteroidota</taxon>
        <taxon>Bacteroidia</taxon>
        <taxon>Bacteroidales</taxon>
        <taxon>Bacteroidaceae</taxon>
        <taxon>Phocaeicola</taxon>
    </lineage>
</organism>
<dbReference type="InterPro" id="IPR043781">
    <property type="entry name" value="DUF5723"/>
</dbReference>
<keyword evidence="1" id="KW-0732">Signal</keyword>
<accession>A0A854C3G5</accession>
<feature type="domain" description="DUF5723" evidence="2">
    <location>
        <begin position="49"/>
        <end position="119"/>
    </location>
</feature>
<dbReference type="AlphaFoldDB" id="A0A854C3G5"/>
<name>A0A854C3G5_9BACT</name>
<comment type="caution">
    <text evidence="3">The sequence shown here is derived from an EMBL/GenBank/DDBJ whole genome shotgun (WGS) entry which is preliminary data.</text>
</comment>
<gene>
    <name evidence="3" type="ORF">BHV76_02810</name>
</gene>
<reference evidence="3 4" key="1">
    <citation type="journal article" date="2016" name="Nat. Biotechnol.">
        <title>Measurement of bacterial replication rates in microbial communities.</title>
        <authorList>
            <person name="Brown C.T."/>
            <person name="Olm M.R."/>
            <person name="Thomas B.C."/>
            <person name="Banfield J.F."/>
        </authorList>
    </citation>
    <scope>NUCLEOTIDE SEQUENCE [LARGE SCALE GENOMIC DNA]</scope>
    <source>
        <strain evidence="3">45_130</strain>
    </source>
</reference>
<evidence type="ECO:0000313" key="3">
    <source>
        <dbReference type="EMBL" id="OKZ12168.1"/>
    </source>
</evidence>
<sequence length="122" mass="13280">MKQMKKNILCTVLSGLAVFAFVGEAVAQPQINRSAYFLGGATYRHELNPAFMGERGYVSMPGLGNLSVGAQGTAGVGDFLFVKSNGDLMTFMHEEVSRKDFLNGLPNRLKMGFNVNETLVSR</sequence>